<dbReference type="Proteomes" id="UP000016922">
    <property type="component" value="Unassembled WGS sequence"/>
</dbReference>
<reference evidence="2 3" key="1">
    <citation type="journal article" date="2013" name="BMC Genomics">
        <title>Genomics-driven discovery of the pneumocandin biosynthetic gene cluster in the fungus Glarea lozoyensis.</title>
        <authorList>
            <person name="Chen L."/>
            <person name="Yue Q."/>
            <person name="Zhang X."/>
            <person name="Xiang M."/>
            <person name="Wang C."/>
            <person name="Li S."/>
            <person name="Che Y."/>
            <person name="Ortiz-Lopez F.J."/>
            <person name="Bills G.F."/>
            <person name="Liu X."/>
            <person name="An Z."/>
        </authorList>
    </citation>
    <scope>NUCLEOTIDE SEQUENCE [LARGE SCALE GENOMIC DNA]</scope>
    <source>
        <strain evidence="3">ATCC 20868 / MF5171</strain>
    </source>
</reference>
<evidence type="ECO:0000313" key="3">
    <source>
        <dbReference type="Proteomes" id="UP000016922"/>
    </source>
</evidence>
<dbReference type="SUPFAM" id="SSF53474">
    <property type="entry name" value="alpha/beta-Hydrolases"/>
    <property type="match status" value="1"/>
</dbReference>
<evidence type="ECO:0000259" key="1">
    <source>
        <dbReference type="Pfam" id="PF01738"/>
    </source>
</evidence>
<dbReference type="EMBL" id="KE145370">
    <property type="protein sequence ID" value="EPE26559.1"/>
    <property type="molecule type" value="Genomic_DNA"/>
</dbReference>
<dbReference type="OMA" id="PTEWYPP"/>
<dbReference type="PANTHER" id="PTHR47668">
    <property type="entry name" value="DIENELACTONE HYDROLASE FAMILY PROTEIN (AFU_ORTHOLOGUE AFUA_6G01940)"/>
    <property type="match status" value="1"/>
</dbReference>
<keyword evidence="3" id="KW-1185">Reference proteome</keyword>
<name>S3CMW9_GLAL2</name>
<organism evidence="2 3">
    <name type="scientific">Glarea lozoyensis (strain ATCC 20868 / MF5171)</name>
    <dbReference type="NCBI Taxonomy" id="1116229"/>
    <lineage>
        <taxon>Eukaryota</taxon>
        <taxon>Fungi</taxon>
        <taxon>Dikarya</taxon>
        <taxon>Ascomycota</taxon>
        <taxon>Pezizomycotina</taxon>
        <taxon>Leotiomycetes</taxon>
        <taxon>Helotiales</taxon>
        <taxon>Helotiaceae</taxon>
        <taxon>Glarea</taxon>
    </lineage>
</organism>
<dbReference type="AlphaFoldDB" id="S3CMW9"/>
<proteinExistence type="predicted"/>
<dbReference type="InterPro" id="IPR029058">
    <property type="entry name" value="AB_hydrolase_fold"/>
</dbReference>
<dbReference type="PANTHER" id="PTHR47668:SF1">
    <property type="entry name" value="DIENELACTONE HYDROLASE DOMAIN-CONTAINING PROTEIN-RELATED"/>
    <property type="match status" value="1"/>
</dbReference>
<dbReference type="GeneID" id="19461529"/>
<dbReference type="Gene3D" id="3.40.50.1820">
    <property type="entry name" value="alpha/beta hydrolase"/>
    <property type="match status" value="1"/>
</dbReference>
<dbReference type="OrthoDB" id="2147163at2759"/>
<gene>
    <name evidence="2" type="ORF">GLAREA_02472</name>
</gene>
<keyword evidence="2" id="KW-0378">Hydrolase</keyword>
<dbReference type="InterPro" id="IPR002925">
    <property type="entry name" value="Dienelactn_hydro"/>
</dbReference>
<accession>S3CMW9</accession>
<dbReference type="RefSeq" id="XP_008085749.1">
    <property type="nucleotide sequence ID" value="XM_008087558.1"/>
</dbReference>
<protein>
    <submittedName>
        <fullName evidence="2">Alpha/beta-Hydrolase</fullName>
    </submittedName>
</protein>
<feature type="domain" description="Dienelactone hydrolase" evidence="1">
    <location>
        <begin position="36"/>
        <end position="262"/>
    </location>
</feature>
<dbReference type="HOGENOM" id="CLU_054590_0_0_1"/>
<dbReference type="Pfam" id="PF01738">
    <property type="entry name" value="DLH"/>
    <property type="match status" value="1"/>
</dbReference>
<dbReference type="KEGG" id="glz:GLAREA_02472"/>
<sequence length="263" mass="28880">MSIAGHSAACCAIPPINAKTDAPPKGRYEEIGGLKTYVTGSPESTKALFFIYDVFGYYPQTVQGADILAYGDEKNQYQVFVPDFLGGKYPDISWQVSSLARIPRYPPPNPEIEAKLMEYLSTTAAPATAIARIPGIIASIEAFSPTIKTWGVVGFCWGGKIISVATSTTDTPFKAAAECHPAFVDPKEALGIKIPLCMLPSGDEPVEDVKKFQENLSVDNHVETFADMIHGWMTAKGDFEDERKRGEYERGYKVLLEFFGKYL</sequence>
<evidence type="ECO:0000313" key="2">
    <source>
        <dbReference type="EMBL" id="EPE26559.1"/>
    </source>
</evidence>
<dbReference type="eggNOG" id="KOG3043">
    <property type="taxonomic scope" value="Eukaryota"/>
</dbReference>
<dbReference type="GO" id="GO:0016787">
    <property type="term" value="F:hydrolase activity"/>
    <property type="evidence" value="ECO:0007669"/>
    <property type="project" value="UniProtKB-KW"/>
</dbReference>